<dbReference type="InterPro" id="IPR036388">
    <property type="entry name" value="WH-like_DNA-bd_sf"/>
</dbReference>
<dbReference type="PRINTS" id="PR00038">
    <property type="entry name" value="HTHLUXR"/>
</dbReference>
<dbReference type="PANTHER" id="PTHR44688:SF16">
    <property type="entry name" value="DNA-BINDING TRANSCRIPTIONAL ACTIVATOR DEVR_DOSR"/>
    <property type="match status" value="1"/>
</dbReference>
<dbReference type="CDD" id="cd06170">
    <property type="entry name" value="LuxR_C_like"/>
    <property type="match status" value="1"/>
</dbReference>
<dbReference type="InterPro" id="IPR000792">
    <property type="entry name" value="Tscrpt_reg_LuxR_C"/>
</dbReference>
<keyword evidence="1" id="KW-0805">Transcription regulation</keyword>
<feature type="compositionally biased region" description="Low complexity" evidence="4">
    <location>
        <begin position="173"/>
        <end position="189"/>
    </location>
</feature>
<dbReference type="NCBIfam" id="TIGR03020">
    <property type="entry name" value="EpsA"/>
    <property type="match status" value="1"/>
</dbReference>
<dbReference type="Proteomes" id="UP001180487">
    <property type="component" value="Unassembled WGS sequence"/>
</dbReference>
<organism evidence="6 7">
    <name type="scientific">Rhodoferax ferrireducens</name>
    <dbReference type="NCBI Taxonomy" id="192843"/>
    <lineage>
        <taxon>Bacteria</taxon>
        <taxon>Pseudomonadati</taxon>
        <taxon>Pseudomonadota</taxon>
        <taxon>Betaproteobacteria</taxon>
        <taxon>Burkholderiales</taxon>
        <taxon>Comamonadaceae</taxon>
        <taxon>Rhodoferax</taxon>
    </lineage>
</organism>
<dbReference type="Pfam" id="PF00196">
    <property type="entry name" value="GerE"/>
    <property type="match status" value="1"/>
</dbReference>
<dbReference type="EMBL" id="JAVDXT010000001">
    <property type="protein sequence ID" value="MDR7376911.1"/>
    <property type="molecule type" value="Genomic_DNA"/>
</dbReference>
<protein>
    <submittedName>
        <fullName evidence="6">Transcriptional regulator EpsA</fullName>
    </submittedName>
</protein>
<feature type="region of interest" description="Disordered" evidence="4">
    <location>
        <begin position="173"/>
        <end position="197"/>
    </location>
</feature>
<keyword evidence="2" id="KW-0238">DNA-binding</keyword>
<dbReference type="PANTHER" id="PTHR44688">
    <property type="entry name" value="DNA-BINDING TRANSCRIPTIONAL ACTIVATOR DEVR_DOSR"/>
    <property type="match status" value="1"/>
</dbReference>
<proteinExistence type="predicted"/>
<evidence type="ECO:0000256" key="2">
    <source>
        <dbReference type="ARBA" id="ARBA00023125"/>
    </source>
</evidence>
<dbReference type="SUPFAM" id="SSF46894">
    <property type="entry name" value="C-terminal effector domain of the bipartite response regulators"/>
    <property type="match status" value="1"/>
</dbReference>
<evidence type="ECO:0000259" key="5">
    <source>
        <dbReference type="PROSITE" id="PS50043"/>
    </source>
</evidence>
<sequence>MVFLRSLSFDELQHFHRVISSSVDVRNHADMRVWLQGDMQRYLPHDILIVAWGQFAKGQVQHDVISPVTGIDTPGIPSRSITALLQHWFARWIECGGKPFMHHPDEYSFPVDDSGFALREMQFVMVHGIRDARGSQDCLYVIFSRCAPLSQIERSAMSMLLPYIDTALRQISPQPQQTHTTQPESQTPTGKLLKKNHDLSEREAEILSWVKAGKTNSEIGSILEISAFTVKNHMQRVYKKLNVSNRAQAVGKLKALPEHA</sequence>
<name>A0ABU2C6F2_9BURK</name>
<reference evidence="6 7" key="1">
    <citation type="submission" date="2023-07" db="EMBL/GenBank/DDBJ databases">
        <title>Sorghum-associated microbial communities from plants grown in Nebraska, USA.</title>
        <authorList>
            <person name="Schachtman D."/>
        </authorList>
    </citation>
    <scope>NUCLEOTIDE SEQUENCE [LARGE SCALE GENOMIC DNA]</scope>
    <source>
        <strain evidence="6 7">BE313</strain>
    </source>
</reference>
<feature type="domain" description="HTH luxR-type" evidence="5">
    <location>
        <begin position="192"/>
        <end position="257"/>
    </location>
</feature>
<dbReference type="InterPro" id="IPR016032">
    <property type="entry name" value="Sig_transdc_resp-reg_C-effctor"/>
</dbReference>
<dbReference type="SMART" id="SM00421">
    <property type="entry name" value="HTH_LUXR"/>
    <property type="match status" value="1"/>
</dbReference>
<dbReference type="RefSeq" id="WP_310372207.1">
    <property type="nucleotide sequence ID" value="NZ_JAVDXT010000001.1"/>
</dbReference>
<dbReference type="InterPro" id="IPR017470">
    <property type="entry name" value="Tscrpt_reg_EpsA"/>
</dbReference>
<dbReference type="Gene3D" id="1.10.10.10">
    <property type="entry name" value="Winged helix-like DNA-binding domain superfamily/Winged helix DNA-binding domain"/>
    <property type="match status" value="1"/>
</dbReference>
<evidence type="ECO:0000313" key="6">
    <source>
        <dbReference type="EMBL" id="MDR7376911.1"/>
    </source>
</evidence>
<evidence type="ECO:0000313" key="7">
    <source>
        <dbReference type="Proteomes" id="UP001180487"/>
    </source>
</evidence>
<dbReference type="PROSITE" id="PS00622">
    <property type="entry name" value="HTH_LUXR_1"/>
    <property type="match status" value="1"/>
</dbReference>
<keyword evidence="7" id="KW-1185">Reference proteome</keyword>
<evidence type="ECO:0000256" key="4">
    <source>
        <dbReference type="SAM" id="MobiDB-lite"/>
    </source>
</evidence>
<accession>A0ABU2C6F2</accession>
<dbReference type="PROSITE" id="PS50043">
    <property type="entry name" value="HTH_LUXR_2"/>
    <property type="match status" value="1"/>
</dbReference>
<keyword evidence="3" id="KW-0804">Transcription</keyword>
<evidence type="ECO:0000256" key="3">
    <source>
        <dbReference type="ARBA" id="ARBA00023163"/>
    </source>
</evidence>
<gene>
    <name evidence="6" type="ORF">J2X19_001569</name>
</gene>
<comment type="caution">
    <text evidence="6">The sequence shown here is derived from an EMBL/GenBank/DDBJ whole genome shotgun (WGS) entry which is preliminary data.</text>
</comment>
<evidence type="ECO:0000256" key="1">
    <source>
        <dbReference type="ARBA" id="ARBA00023015"/>
    </source>
</evidence>